<accession>A0A074KPT7</accession>
<dbReference type="SUPFAM" id="SSF52172">
    <property type="entry name" value="CheY-like"/>
    <property type="match status" value="1"/>
</dbReference>
<evidence type="ECO:0000313" key="5">
    <source>
        <dbReference type="Proteomes" id="UP000027821"/>
    </source>
</evidence>
<dbReference type="eggNOG" id="COG3279">
    <property type="taxonomic scope" value="Bacteria"/>
</dbReference>
<evidence type="ECO:0000313" key="4">
    <source>
        <dbReference type="EMBL" id="KEO71971.1"/>
    </source>
</evidence>
<dbReference type="SMART" id="SM00448">
    <property type="entry name" value="REC"/>
    <property type="match status" value="1"/>
</dbReference>
<dbReference type="PANTHER" id="PTHR37299:SF1">
    <property type="entry name" value="STAGE 0 SPORULATION PROTEIN A HOMOLOG"/>
    <property type="match status" value="1"/>
</dbReference>
<dbReference type="STRING" id="1048983.EL17_20875"/>
<feature type="modified residue" description="4-aspartylphosphate" evidence="1">
    <location>
        <position position="54"/>
    </location>
</feature>
<dbReference type="RefSeq" id="WP_035079022.1">
    <property type="nucleotide sequence ID" value="NZ_JMIH01000034.1"/>
</dbReference>
<dbReference type="EMBL" id="JMIH01000034">
    <property type="protein sequence ID" value="KEO71971.1"/>
    <property type="molecule type" value="Genomic_DNA"/>
</dbReference>
<dbReference type="OrthoDB" id="1646880at2"/>
<dbReference type="InterPro" id="IPR001789">
    <property type="entry name" value="Sig_transdc_resp-reg_receiver"/>
</dbReference>
<dbReference type="AlphaFoldDB" id="A0A074KPT7"/>
<dbReference type="PROSITE" id="PS50110">
    <property type="entry name" value="RESPONSE_REGULATORY"/>
    <property type="match status" value="1"/>
</dbReference>
<dbReference type="InterPro" id="IPR011006">
    <property type="entry name" value="CheY-like_superfamily"/>
</dbReference>
<feature type="domain" description="HTH LytTR-type" evidence="3">
    <location>
        <begin position="130"/>
        <end position="228"/>
    </location>
</feature>
<reference evidence="4 5" key="1">
    <citation type="submission" date="2014-04" db="EMBL/GenBank/DDBJ databases">
        <title>Characterization and application of a salt tolerant electro-active bacterium.</title>
        <authorList>
            <person name="Yang L."/>
            <person name="Wei S."/>
            <person name="Tay Q.X.M."/>
        </authorList>
    </citation>
    <scope>NUCLEOTIDE SEQUENCE [LARGE SCALE GENOMIC DNA]</scope>
    <source>
        <strain evidence="4 5">LY1</strain>
    </source>
</reference>
<comment type="caution">
    <text evidence="4">The sequence shown here is derived from an EMBL/GenBank/DDBJ whole genome shotgun (WGS) entry which is preliminary data.</text>
</comment>
<keyword evidence="1" id="KW-0597">Phosphoprotein</keyword>
<dbReference type="PANTHER" id="PTHR37299">
    <property type="entry name" value="TRANSCRIPTIONAL REGULATOR-RELATED"/>
    <property type="match status" value="1"/>
</dbReference>
<gene>
    <name evidence="4" type="ORF">EL17_20875</name>
</gene>
<dbReference type="Gene3D" id="2.40.50.1020">
    <property type="entry name" value="LytTr DNA-binding domain"/>
    <property type="match status" value="1"/>
</dbReference>
<evidence type="ECO:0000256" key="1">
    <source>
        <dbReference type="PROSITE-ProRule" id="PRU00169"/>
    </source>
</evidence>
<evidence type="ECO:0000259" key="3">
    <source>
        <dbReference type="PROSITE" id="PS50930"/>
    </source>
</evidence>
<name>A0A074KPT7_9BACT</name>
<dbReference type="GO" id="GO:0003677">
    <property type="term" value="F:DNA binding"/>
    <property type="evidence" value="ECO:0007669"/>
    <property type="project" value="InterPro"/>
</dbReference>
<proteinExistence type="predicted"/>
<dbReference type="Pfam" id="PF00072">
    <property type="entry name" value="Response_reg"/>
    <property type="match status" value="1"/>
</dbReference>
<dbReference type="InterPro" id="IPR046947">
    <property type="entry name" value="LytR-like"/>
</dbReference>
<sequence>MITCIIVDDEPLAIEVLENYIEQTPDLMLLFKCRNAFEASEYLKNNQPDLMFLDIEMPLIKGTQFLQSLETPPKTILATAYREYAFDGYELDVVDYLLKPIAYDRFLKAIQKFKEQAETPLVSEEDEKYLLIKDRWGIQRIKHSDVLYIEGCKDYVKINTATKSYMMLQTMKETEILLGEKFVRVHRSYIAGLGHLKLIHADSLVLSNDKSIPVGNKFKKALMDKLKGG</sequence>
<dbReference type="Proteomes" id="UP000027821">
    <property type="component" value="Unassembled WGS sequence"/>
</dbReference>
<evidence type="ECO:0008006" key="6">
    <source>
        <dbReference type="Google" id="ProtNLM"/>
    </source>
</evidence>
<keyword evidence="5" id="KW-1185">Reference proteome</keyword>
<dbReference type="GO" id="GO:0000156">
    <property type="term" value="F:phosphorelay response regulator activity"/>
    <property type="evidence" value="ECO:0007669"/>
    <property type="project" value="InterPro"/>
</dbReference>
<dbReference type="Pfam" id="PF04397">
    <property type="entry name" value="LytTR"/>
    <property type="match status" value="1"/>
</dbReference>
<protein>
    <recommendedName>
        <fullName evidence="6">Chemotaxis protein CheY</fullName>
    </recommendedName>
</protein>
<dbReference type="InterPro" id="IPR007492">
    <property type="entry name" value="LytTR_DNA-bd_dom"/>
</dbReference>
<feature type="domain" description="Response regulatory" evidence="2">
    <location>
        <begin position="3"/>
        <end position="114"/>
    </location>
</feature>
<dbReference type="SMART" id="SM00850">
    <property type="entry name" value="LytTR"/>
    <property type="match status" value="1"/>
</dbReference>
<evidence type="ECO:0000259" key="2">
    <source>
        <dbReference type="PROSITE" id="PS50110"/>
    </source>
</evidence>
<dbReference type="Gene3D" id="3.40.50.2300">
    <property type="match status" value="1"/>
</dbReference>
<organism evidence="4 5">
    <name type="scientific">Anditalea andensis</name>
    <dbReference type="NCBI Taxonomy" id="1048983"/>
    <lineage>
        <taxon>Bacteria</taxon>
        <taxon>Pseudomonadati</taxon>
        <taxon>Bacteroidota</taxon>
        <taxon>Cytophagia</taxon>
        <taxon>Cytophagales</taxon>
        <taxon>Cytophagaceae</taxon>
        <taxon>Anditalea</taxon>
    </lineage>
</organism>
<dbReference type="PROSITE" id="PS50930">
    <property type="entry name" value="HTH_LYTTR"/>
    <property type="match status" value="1"/>
</dbReference>